<dbReference type="Proteomes" id="UP001055879">
    <property type="component" value="Linkage Group LG09"/>
</dbReference>
<keyword evidence="2" id="KW-1185">Reference proteome</keyword>
<sequence length="96" mass="11348">MSTLGTYLNFQIIFGFFKDIFSSGLMYSLQLQDQCICFNYKKGESLQRKGRQKRYSLWFGFPIFAFLPNIRPINIFNLPAKKVSNHEFSLFQSRND</sequence>
<evidence type="ECO:0000313" key="1">
    <source>
        <dbReference type="EMBL" id="KAI3703021.1"/>
    </source>
</evidence>
<name>A0ACB8ZZV4_ARCLA</name>
<reference evidence="2" key="1">
    <citation type="journal article" date="2022" name="Mol. Ecol. Resour.">
        <title>The genomes of chicory, endive, great burdock and yacon provide insights into Asteraceae palaeo-polyploidization history and plant inulin production.</title>
        <authorList>
            <person name="Fan W."/>
            <person name="Wang S."/>
            <person name="Wang H."/>
            <person name="Wang A."/>
            <person name="Jiang F."/>
            <person name="Liu H."/>
            <person name="Zhao H."/>
            <person name="Xu D."/>
            <person name="Zhang Y."/>
        </authorList>
    </citation>
    <scope>NUCLEOTIDE SEQUENCE [LARGE SCALE GENOMIC DNA]</scope>
    <source>
        <strain evidence="2">cv. Niubang</strain>
    </source>
</reference>
<organism evidence="1 2">
    <name type="scientific">Arctium lappa</name>
    <name type="common">Greater burdock</name>
    <name type="synonym">Lappa major</name>
    <dbReference type="NCBI Taxonomy" id="4217"/>
    <lineage>
        <taxon>Eukaryota</taxon>
        <taxon>Viridiplantae</taxon>
        <taxon>Streptophyta</taxon>
        <taxon>Embryophyta</taxon>
        <taxon>Tracheophyta</taxon>
        <taxon>Spermatophyta</taxon>
        <taxon>Magnoliopsida</taxon>
        <taxon>eudicotyledons</taxon>
        <taxon>Gunneridae</taxon>
        <taxon>Pentapetalae</taxon>
        <taxon>asterids</taxon>
        <taxon>campanulids</taxon>
        <taxon>Asterales</taxon>
        <taxon>Asteraceae</taxon>
        <taxon>Carduoideae</taxon>
        <taxon>Cardueae</taxon>
        <taxon>Arctiinae</taxon>
        <taxon>Arctium</taxon>
    </lineage>
</organism>
<evidence type="ECO:0000313" key="2">
    <source>
        <dbReference type="Proteomes" id="UP001055879"/>
    </source>
</evidence>
<protein>
    <submittedName>
        <fullName evidence="1">Uncharacterized protein</fullName>
    </submittedName>
</protein>
<dbReference type="EMBL" id="CM042055">
    <property type="protein sequence ID" value="KAI3703021.1"/>
    <property type="molecule type" value="Genomic_DNA"/>
</dbReference>
<gene>
    <name evidence="1" type="ORF">L6452_28775</name>
</gene>
<comment type="caution">
    <text evidence="1">The sequence shown here is derived from an EMBL/GenBank/DDBJ whole genome shotgun (WGS) entry which is preliminary data.</text>
</comment>
<accession>A0ACB8ZZV4</accession>
<reference evidence="1 2" key="2">
    <citation type="journal article" date="2022" name="Mol. Ecol. Resour.">
        <title>The genomes of chicory, endive, great burdock and yacon provide insights into Asteraceae paleo-polyploidization history and plant inulin production.</title>
        <authorList>
            <person name="Fan W."/>
            <person name="Wang S."/>
            <person name="Wang H."/>
            <person name="Wang A."/>
            <person name="Jiang F."/>
            <person name="Liu H."/>
            <person name="Zhao H."/>
            <person name="Xu D."/>
            <person name="Zhang Y."/>
        </authorList>
    </citation>
    <scope>NUCLEOTIDE SEQUENCE [LARGE SCALE GENOMIC DNA]</scope>
    <source>
        <strain evidence="2">cv. Niubang</strain>
    </source>
</reference>
<proteinExistence type="predicted"/>